<dbReference type="EMBL" id="CP132508">
    <property type="protein sequence ID" value="WPD19342.1"/>
    <property type="molecule type" value="Genomic_DNA"/>
</dbReference>
<dbReference type="Proteomes" id="UP001304683">
    <property type="component" value="Chromosome"/>
</dbReference>
<sequence length="451" mass="49873">MQRALEYARTHREAALEDLRTLLRQPSVAAQNLGMEACAEQVAVMLEALGAKVEVVPLEGGFPVVYGEIDAGAPRTLLFYNHYDVQPPEPLEEWEVDPFAAAIRDGRLIARGVADNKGNLMTRIKAVEAWLQGEGRLPVNVKFVVEGEEEIGSVHLDQFMQRYRDRLAADGVVWESGGKDARGRPVISAGCKGILYVELVARAANQDLHSSLAAIVPNPAWRLVQALATLKDVDTDRVRIDGFYDDVRGPTPAERRLLERYPLEEEEMLRSWGLRQFIGGLRGPALQEKLLYAPTCTICGLVSGYTGPGTKTVLPREARAKIDFRLVPDQRADDILAKLRAHLARHGFDDLEIVVLGPEDPAQTDPDHPLVGVIRDTAQEVYGVEPVVRPRTAGTGPMFLFHRIGLTATVDGVGIGHHGSLVHAPNENVYVDDYYRGIEHVIRILDRFART</sequence>
<keyword evidence="2" id="KW-0479">Metal-binding</keyword>
<keyword evidence="1" id="KW-0645">Protease</keyword>
<proteinExistence type="predicted"/>
<dbReference type="Gene3D" id="3.40.630.10">
    <property type="entry name" value="Zn peptidases"/>
    <property type="match status" value="1"/>
</dbReference>
<dbReference type="PANTHER" id="PTHR43270">
    <property type="entry name" value="BETA-ALA-HIS DIPEPTIDASE"/>
    <property type="match status" value="1"/>
</dbReference>
<gene>
    <name evidence="5" type="ORF">Q5761_01330</name>
</gene>
<dbReference type="RefSeq" id="WP_318750888.1">
    <property type="nucleotide sequence ID" value="NZ_CP132508.1"/>
</dbReference>
<keyword evidence="3" id="KW-0378">Hydrolase</keyword>
<dbReference type="PANTHER" id="PTHR43270:SF8">
    <property type="entry name" value="DI- AND TRIPEPTIDASE DUG2-RELATED"/>
    <property type="match status" value="1"/>
</dbReference>
<evidence type="ECO:0000256" key="1">
    <source>
        <dbReference type="ARBA" id="ARBA00022670"/>
    </source>
</evidence>
<dbReference type="Pfam" id="PF07687">
    <property type="entry name" value="M20_dimer"/>
    <property type="match status" value="1"/>
</dbReference>
<evidence type="ECO:0000259" key="4">
    <source>
        <dbReference type="Pfam" id="PF07687"/>
    </source>
</evidence>
<dbReference type="Pfam" id="PF01546">
    <property type="entry name" value="Peptidase_M20"/>
    <property type="match status" value="1"/>
</dbReference>
<evidence type="ECO:0000313" key="5">
    <source>
        <dbReference type="EMBL" id="WPD19342.1"/>
    </source>
</evidence>
<dbReference type="NCBIfam" id="NF005034">
    <property type="entry name" value="PRK06446.1"/>
    <property type="match status" value="1"/>
</dbReference>
<evidence type="ECO:0000313" key="6">
    <source>
        <dbReference type="Proteomes" id="UP001304683"/>
    </source>
</evidence>
<dbReference type="Gene3D" id="3.30.70.360">
    <property type="match status" value="1"/>
</dbReference>
<evidence type="ECO:0000256" key="2">
    <source>
        <dbReference type="ARBA" id="ARBA00022723"/>
    </source>
</evidence>
<feature type="domain" description="Peptidase M20 dimerisation" evidence="4">
    <location>
        <begin position="192"/>
        <end position="347"/>
    </location>
</feature>
<accession>A0ABZ0QRZ1</accession>
<name>A0ABZ0QRZ1_9FIRM</name>
<evidence type="ECO:0000256" key="3">
    <source>
        <dbReference type="ARBA" id="ARBA00022801"/>
    </source>
</evidence>
<reference evidence="5 6" key="1">
    <citation type="submission" date="2023-08" db="EMBL/GenBank/DDBJ databases">
        <title>Genome sequence of Thermaerobacter compostii strain Ins1, a spore-forming filamentous bacterium isolated from a deep geothermal reservoir.</title>
        <authorList>
            <person name="Bregnard D."/>
            <person name="Gonzalez D."/>
            <person name="Junier P."/>
        </authorList>
    </citation>
    <scope>NUCLEOTIDE SEQUENCE [LARGE SCALE GENOMIC DNA]</scope>
    <source>
        <strain evidence="5 6">Ins1</strain>
    </source>
</reference>
<dbReference type="InterPro" id="IPR002933">
    <property type="entry name" value="Peptidase_M20"/>
</dbReference>
<organism evidence="5 6">
    <name type="scientific">Thermaerobacter composti</name>
    <dbReference type="NCBI Taxonomy" id="554949"/>
    <lineage>
        <taxon>Bacteria</taxon>
        <taxon>Bacillati</taxon>
        <taxon>Bacillota</taxon>
        <taxon>Clostridia</taxon>
        <taxon>Eubacteriales</taxon>
        <taxon>Clostridiales Family XVII. Incertae Sedis</taxon>
        <taxon>Thermaerobacter</taxon>
    </lineage>
</organism>
<dbReference type="InterPro" id="IPR051458">
    <property type="entry name" value="Cyt/Met_Dipeptidase"/>
</dbReference>
<dbReference type="InterPro" id="IPR011650">
    <property type="entry name" value="Peptidase_M20_dimer"/>
</dbReference>
<protein>
    <submittedName>
        <fullName evidence="5">M20/M25/M40 family metallo-hydrolase</fullName>
    </submittedName>
</protein>
<dbReference type="SUPFAM" id="SSF53187">
    <property type="entry name" value="Zn-dependent exopeptidases"/>
    <property type="match status" value="1"/>
</dbReference>
<keyword evidence="6" id="KW-1185">Reference proteome</keyword>